<evidence type="ECO:0000256" key="2">
    <source>
        <dbReference type="ARBA" id="ARBA00022741"/>
    </source>
</evidence>
<dbReference type="GO" id="GO:0000725">
    <property type="term" value="P:recombinational repair"/>
    <property type="evidence" value="ECO:0007669"/>
    <property type="project" value="TreeGrafter"/>
</dbReference>
<evidence type="ECO:0000256" key="1">
    <source>
        <dbReference type="ARBA" id="ARBA00009922"/>
    </source>
</evidence>
<evidence type="ECO:0000259" key="12">
    <source>
        <dbReference type="PROSITE" id="PS51198"/>
    </source>
</evidence>
<dbReference type="GO" id="GO:0043138">
    <property type="term" value="F:3'-5' DNA helicase activity"/>
    <property type="evidence" value="ECO:0007669"/>
    <property type="project" value="UniProtKB-EC"/>
</dbReference>
<dbReference type="GO" id="GO:0033202">
    <property type="term" value="C:DNA helicase complex"/>
    <property type="evidence" value="ECO:0007669"/>
    <property type="project" value="TreeGrafter"/>
</dbReference>
<gene>
    <name evidence="14" type="ORF">IAA08_11380</name>
</gene>
<dbReference type="InterPro" id="IPR000212">
    <property type="entry name" value="DNA_helicase_UvrD/REP"/>
</dbReference>
<dbReference type="GO" id="GO:0003677">
    <property type="term" value="F:DNA binding"/>
    <property type="evidence" value="ECO:0007669"/>
    <property type="project" value="UniProtKB-KW"/>
</dbReference>
<dbReference type="PANTHER" id="PTHR11070">
    <property type="entry name" value="UVRD / RECB / PCRA DNA HELICASE FAMILY MEMBER"/>
    <property type="match status" value="1"/>
</dbReference>
<dbReference type="PROSITE" id="PS51198">
    <property type="entry name" value="UVRD_HELICASE_ATP_BIND"/>
    <property type="match status" value="1"/>
</dbReference>
<reference evidence="14" key="2">
    <citation type="submission" date="2021-04" db="EMBL/GenBank/DDBJ databases">
        <authorList>
            <person name="Gilroy R."/>
        </authorList>
    </citation>
    <scope>NUCLEOTIDE SEQUENCE</scope>
    <source>
        <strain evidence="14">CHK192-9172</strain>
    </source>
</reference>
<keyword evidence="3 11" id="KW-0378">Hydrolase</keyword>
<comment type="catalytic activity">
    <reaction evidence="8">
        <text>Couples ATP hydrolysis with the unwinding of duplex DNA by translocating in the 3'-5' direction.</text>
        <dbReference type="EC" id="5.6.2.4"/>
    </reaction>
</comment>
<keyword evidence="6" id="KW-0238">DNA-binding</keyword>
<reference evidence="14" key="1">
    <citation type="journal article" date="2021" name="PeerJ">
        <title>Extensive microbial diversity within the chicken gut microbiome revealed by metagenomics and culture.</title>
        <authorList>
            <person name="Gilroy R."/>
            <person name="Ravi A."/>
            <person name="Getino M."/>
            <person name="Pursley I."/>
            <person name="Horton D.L."/>
            <person name="Alikhan N.F."/>
            <person name="Baker D."/>
            <person name="Gharbi K."/>
            <person name="Hall N."/>
            <person name="Watson M."/>
            <person name="Adriaenssens E.M."/>
            <person name="Foster-Nyarko E."/>
            <person name="Jarju S."/>
            <person name="Secka A."/>
            <person name="Antonio M."/>
            <person name="Oren A."/>
            <person name="Chaudhuri R.R."/>
            <person name="La Ragione R."/>
            <person name="Hildebrand F."/>
            <person name="Pallen M.J."/>
        </authorList>
    </citation>
    <scope>NUCLEOTIDE SEQUENCE</scope>
    <source>
        <strain evidence="14">CHK192-9172</strain>
    </source>
</reference>
<proteinExistence type="inferred from homology"/>
<evidence type="ECO:0000313" key="15">
    <source>
        <dbReference type="Proteomes" id="UP000824024"/>
    </source>
</evidence>
<dbReference type="InterPro" id="IPR013986">
    <property type="entry name" value="DExx_box_DNA_helicase_dom_sf"/>
</dbReference>
<dbReference type="GO" id="GO:0016787">
    <property type="term" value="F:hydrolase activity"/>
    <property type="evidence" value="ECO:0007669"/>
    <property type="project" value="UniProtKB-UniRule"/>
</dbReference>
<dbReference type="Gene3D" id="1.10.486.10">
    <property type="entry name" value="PCRA, domain 4"/>
    <property type="match status" value="1"/>
</dbReference>
<evidence type="ECO:0000256" key="6">
    <source>
        <dbReference type="ARBA" id="ARBA00023125"/>
    </source>
</evidence>
<feature type="domain" description="UvrD-like helicase C-terminal" evidence="13">
    <location>
        <begin position="277"/>
        <end position="537"/>
    </location>
</feature>
<accession>A0A9D2D4Y1</accession>
<evidence type="ECO:0000256" key="4">
    <source>
        <dbReference type="ARBA" id="ARBA00022806"/>
    </source>
</evidence>
<dbReference type="GO" id="GO:0005524">
    <property type="term" value="F:ATP binding"/>
    <property type="evidence" value="ECO:0007669"/>
    <property type="project" value="UniProtKB-UniRule"/>
</dbReference>
<evidence type="ECO:0000256" key="10">
    <source>
        <dbReference type="ARBA" id="ARBA00048988"/>
    </source>
</evidence>
<dbReference type="EC" id="5.6.2.4" evidence="9"/>
<dbReference type="Pfam" id="PF13361">
    <property type="entry name" value="UvrD_C"/>
    <property type="match status" value="1"/>
</dbReference>
<organism evidence="14 15">
    <name type="scientific">Candidatus Eubacterium avistercoris</name>
    <dbReference type="NCBI Taxonomy" id="2838567"/>
    <lineage>
        <taxon>Bacteria</taxon>
        <taxon>Bacillati</taxon>
        <taxon>Bacillota</taxon>
        <taxon>Clostridia</taxon>
        <taxon>Eubacteriales</taxon>
        <taxon>Eubacteriaceae</taxon>
        <taxon>Eubacterium</taxon>
    </lineage>
</organism>
<keyword evidence="7" id="KW-0413">Isomerase</keyword>
<dbReference type="PANTHER" id="PTHR11070:SF2">
    <property type="entry name" value="ATP-DEPENDENT DNA HELICASE SRS2"/>
    <property type="match status" value="1"/>
</dbReference>
<comment type="catalytic activity">
    <reaction evidence="10">
        <text>ATP + H2O = ADP + phosphate + H(+)</text>
        <dbReference type="Rhea" id="RHEA:13065"/>
        <dbReference type="ChEBI" id="CHEBI:15377"/>
        <dbReference type="ChEBI" id="CHEBI:15378"/>
        <dbReference type="ChEBI" id="CHEBI:30616"/>
        <dbReference type="ChEBI" id="CHEBI:43474"/>
        <dbReference type="ChEBI" id="CHEBI:456216"/>
        <dbReference type="EC" id="5.6.2.4"/>
    </reaction>
</comment>
<keyword evidence="5 11" id="KW-0067">ATP-binding</keyword>
<evidence type="ECO:0000256" key="5">
    <source>
        <dbReference type="ARBA" id="ARBA00022840"/>
    </source>
</evidence>
<evidence type="ECO:0000256" key="9">
    <source>
        <dbReference type="ARBA" id="ARBA00034808"/>
    </source>
</evidence>
<sequence>MEMNEAQKQAVAHKDGPMMVLAGPGSGKTFTIIQRIRWMIERYFINPADILVITFTKAAANEMKERFCKMMGDRKLPVTFGTFHAVFFMILKYAYHYKASDIVREDQKFQFMKQLAAKMRLDYEDENDFISSVLGEISMVKNSDIRVENYYSVNCGEDVFRRIFEAYHQFLHSNHLIDFDDMLVYCKELFQQRKDILAGWQKRFPYILIDEFQDINQVQYDVVKMLAGEKKNLFIVGDDDQSIYRFRGARPEIMMHVEKDFPEIKKIVLDVNYRCPKEVVKLSLQLIANNKVRFPKEIRAAAGEEGMVRNLSFSYQKDQDEYLAKEIRRLYKNGKSYNDMVVLFRTNLQPRLLMEYFMRYNIPFRTKESIPNIYDHWIAKDILCYIRIALGSRQRSDFLQIMNRPKRYLSRESLPFETVAFDVWEDYYKEADWMVQRLEKLQMDLKVIGGMKPYSAINYIRKGVDYEEYLREIAQVRKIDYEEMIEILDELMLSAKEFTSYEAWFLHMEDVKRELMIQQKQDPGEAVTLSTFHGVKGLEYDHVFITDVNEGMIPYRKSVLEADIEEERRLFYVGVTRTKKELTLCHCGQINNREMLPSRFLGEFFGETKRT</sequence>
<comment type="caution">
    <text evidence="14">The sequence shown here is derived from an EMBL/GenBank/DDBJ whole genome shotgun (WGS) entry which is preliminary data.</text>
</comment>
<dbReference type="Gene3D" id="1.10.10.160">
    <property type="match status" value="1"/>
</dbReference>
<dbReference type="Proteomes" id="UP000824024">
    <property type="component" value="Unassembled WGS sequence"/>
</dbReference>
<name>A0A9D2D4Y1_9FIRM</name>
<feature type="binding site" evidence="11">
    <location>
        <begin position="22"/>
        <end position="29"/>
    </location>
    <ligand>
        <name>ATP</name>
        <dbReference type="ChEBI" id="CHEBI:30616"/>
    </ligand>
</feature>
<dbReference type="AlphaFoldDB" id="A0A9D2D4Y1"/>
<dbReference type="PROSITE" id="PS51217">
    <property type="entry name" value="UVRD_HELICASE_CTER"/>
    <property type="match status" value="1"/>
</dbReference>
<dbReference type="SUPFAM" id="SSF52540">
    <property type="entry name" value="P-loop containing nucleoside triphosphate hydrolases"/>
    <property type="match status" value="1"/>
</dbReference>
<feature type="domain" description="UvrD-like helicase ATP-binding" evidence="12">
    <location>
        <begin position="1"/>
        <end position="276"/>
    </location>
</feature>
<keyword evidence="4 11" id="KW-0347">Helicase</keyword>
<evidence type="ECO:0000313" key="14">
    <source>
        <dbReference type="EMBL" id="HIZ08520.1"/>
    </source>
</evidence>
<dbReference type="Gene3D" id="3.40.50.300">
    <property type="entry name" value="P-loop containing nucleotide triphosphate hydrolases"/>
    <property type="match status" value="2"/>
</dbReference>
<protein>
    <recommendedName>
        <fullName evidence="9">DNA 3'-5' helicase</fullName>
        <ecNumber evidence="9">5.6.2.4</ecNumber>
    </recommendedName>
</protein>
<dbReference type="CDD" id="cd17932">
    <property type="entry name" value="DEXQc_UvrD"/>
    <property type="match status" value="1"/>
</dbReference>
<evidence type="ECO:0000259" key="13">
    <source>
        <dbReference type="PROSITE" id="PS51217"/>
    </source>
</evidence>
<evidence type="ECO:0000256" key="7">
    <source>
        <dbReference type="ARBA" id="ARBA00023235"/>
    </source>
</evidence>
<dbReference type="Pfam" id="PF00580">
    <property type="entry name" value="UvrD-helicase"/>
    <property type="match status" value="1"/>
</dbReference>
<comment type="similarity">
    <text evidence="1">Belongs to the helicase family. UvrD subfamily.</text>
</comment>
<keyword evidence="2 11" id="KW-0547">Nucleotide-binding</keyword>
<dbReference type="InterPro" id="IPR014017">
    <property type="entry name" value="DNA_helicase_UvrD-like_C"/>
</dbReference>
<dbReference type="GO" id="GO:0005829">
    <property type="term" value="C:cytosol"/>
    <property type="evidence" value="ECO:0007669"/>
    <property type="project" value="TreeGrafter"/>
</dbReference>
<evidence type="ECO:0000256" key="11">
    <source>
        <dbReference type="PROSITE-ProRule" id="PRU00560"/>
    </source>
</evidence>
<evidence type="ECO:0000256" key="8">
    <source>
        <dbReference type="ARBA" id="ARBA00034617"/>
    </source>
</evidence>
<dbReference type="EMBL" id="DXCH01000303">
    <property type="protein sequence ID" value="HIZ08520.1"/>
    <property type="molecule type" value="Genomic_DNA"/>
</dbReference>
<dbReference type="InterPro" id="IPR027417">
    <property type="entry name" value="P-loop_NTPase"/>
</dbReference>
<evidence type="ECO:0000256" key="3">
    <source>
        <dbReference type="ARBA" id="ARBA00022801"/>
    </source>
</evidence>
<dbReference type="InterPro" id="IPR014016">
    <property type="entry name" value="UvrD-like_ATP-bd"/>
</dbReference>